<dbReference type="STRING" id="1317122.ATO12_05255"/>
<organism evidence="1 2">
    <name type="scientific">Aquimarina atlantica</name>
    <dbReference type="NCBI Taxonomy" id="1317122"/>
    <lineage>
        <taxon>Bacteria</taxon>
        <taxon>Pseudomonadati</taxon>
        <taxon>Bacteroidota</taxon>
        <taxon>Flavobacteriia</taxon>
        <taxon>Flavobacteriales</taxon>
        <taxon>Flavobacteriaceae</taxon>
        <taxon>Aquimarina</taxon>
    </lineage>
</organism>
<dbReference type="EMBL" id="AQRA01000011">
    <property type="protein sequence ID" value="EZH71785.1"/>
    <property type="molecule type" value="Genomic_DNA"/>
</dbReference>
<dbReference type="AlphaFoldDB" id="A0A023BNX3"/>
<accession>A0A023BNX3</accession>
<proteinExistence type="predicted"/>
<protein>
    <submittedName>
        <fullName evidence="1">Uncharacterized protein</fullName>
    </submittedName>
</protein>
<evidence type="ECO:0000313" key="1">
    <source>
        <dbReference type="EMBL" id="EZH71785.1"/>
    </source>
</evidence>
<comment type="caution">
    <text evidence="1">The sequence shown here is derived from an EMBL/GenBank/DDBJ whole genome shotgun (WGS) entry which is preliminary data.</text>
</comment>
<gene>
    <name evidence="1" type="ORF">ATO12_05255</name>
</gene>
<dbReference type="Proteomes" id="UP000023541">
    <property type="component" value="Unassembled WGS sequence"/>
</dbReference>
<evidence type="ECO:0000313" key="2">
    <source>
        <dbReference type="Proteomes" id="UP000023541"/>
    </source>
</evidence>
<sequence>MTEVGGQKLEEKNRSRRLEDGCYKSKTSYFGYPTSDKKFLLTLILRLKNKCSLRHQSSDFRFIKKK</sequence>
<name>A0A023BNX3_9FLAO</name>
<keyword evidence="2" id="KW-1185">Reference proteome</keyword>
<reference evidence="1 2" key="1">
    <citation type="submission" date="2014-04" db="EMBL/GenBank/DDBJ databases">
        <title>Aquimarina sp. 22II-S11-z7 Genome Sequencing.</title>
        <authorList>
            <person name="Lai Q."/>
        </authorList>
    </citation>
    <scope>NUCLEOTIDE SEQUENCE [LARGE SCALE GENOMIC DNA]</scope>
    <source>
        <strain evidence="1 2">22II-S11-z7</strain>
    </source>
</reference>